<evidence type="ECO:0000259" key="1">
    <source>
        <dbReference type="PROSITE" id="PS00028"/>
    </source>
</evidence>
<proteinExistence type="predicted"/>
<gene>
    <name evidence="2" type="primary">107367858</name>
</gene>
<dbReference type="HOGENOM" id="CLU_673253_0_0_1"/>
<evidence type="ECO:0000313" key="2">
    <source>
        <dbReference type="EnsemblMetazoa" id="tetur24g00980.1"/>
    </source>
</evidence>
<dbReference type="AlphaFoldDB" id="T1KWA8"/>
<organism evidence="2 3">
    <name type="scientific">Tetranychus urticae</name>
    <name type="common">Two-spotted spider mite</name>
    <dbReference type="NCBI Taxonomy" id="32264"/>
    <lineage>
        <taxon>Eukaryota</taxon>
        <taxon>Metazoa</taxon>
        <taxon>Ecdysozoa</taxon>
        <taxon>Arthropoda</taxon>
        <taxon>Chelicerata</taxon>
        <taxon>Arachnida</taxon>
        <taxon>Acari</taxon>
        <taxon>Acariformes</taxon>
        <taxon>Trombidiformes</taxon>
        <taxon>Prostigmata</taxon>
        <taxon>Eleutherengona</taxon>
        <taxon>Raphignathae</taxon>
        <taxon>Tetranychoidea</taxon>
        <taxon>Tetranychidae</taxon>
        <taxon>Tetranychus</taxon>
    </lineage>
</organism>
<dbReference type="InterPro" id="IPR013087">
    <property type="entry name" value="Znf_C2H2_type"/>
</dbReference>
<sequence length="409" mass="47685">MLSFFDSVTMEIHKISDDNQQTNLITSYRNDHNNVVLQSVYKKRMEFFSKMLHSFNMVMYFDPELIGIISSRSSPTIFVQDCVLARSAMRIIPTASCTKRRYDLKDQFINSSDEAYVVYEVDDSKQENISLSLVTAGSAETVEHLVYSNVEPITSATSREDKNSIEDFPLGSVTNIIELDKQVLIQNESIISFDEETNKEPDQYFVTDHEPQTDAGRYSELNFYKYKIENLNEFIFEQIIFEIVKEKFGFRFGNQQIDFTESEKIEETDNDEQINPIEFIEKHKKMNYNEKSHASGIKFQINKEKYCLFKNNSRYIYYIIHMESGFTFSYKEKFEYCNSWIDSIKPDGGIKTLYSCKLHEGKCTYVSKGSQEKANIASHIESHFFILVCGVCNATIKWRTALSDHFKLH</sequence>
<feature type="domain" description="C2H2-type" evidence="1">
    <location>
        <begin position="389"/>
        <end position="409"/>
    </location>
</feature>
<dbReference type="Proteomes" id="UP000015104">
    <property type="component" value="Unassembled WGS sequence"/>
</dbReference>
<protein>
    <recommendedName>
        <fullName evidence="1">C2H2-type domain-containing protein</fullName>
    </recommendedName>
</protein>
<dbReference type="EnsemblMetazoa" id="tetur24g00980.1">
    <property type="protein sequence ID" value="tetur24g00980.1"/>
    <property type="gene ID" value="tetur24g00980"/>
</dbReference>
<accession>T1KWA8</accession>
<reference evidence="3" key="1">
    <citation type="submission" date="2011-08" db="EMBL/GenBank/DDBJ databases">
        <authorList>
            <person name="Rombauts S."/>
        </authorList>
    </citation>
    <scope>NUCLEOTIDE SEQUENCE</scope>
    <source>
        <strain evidence="3">London</strain>
    </source>
</reference>
<dbReference type="PROSITE" id="PS00028">
    <property type="entry name" value="ZINC_FINGER_C2H2_1"/>
    <property type="match status" value="1"/>
</dbReference>
<name>T1KWA8_TETUR</name>
<evidence type="ECO:0000313" key="3">
    <source>
        <dbReference type="Proteomes" id="UP000015104"/>
    </source>
</evidence>
<keyword evidence="3" id="KW-1185">Reference proteome</keyword>
<reference evidence="2" key="2">
    <citation type="submission" date="2015-06" db="UniProtKB">
        <authorList>
            <consortium name="EnsemblMetazoa"/>
        </authorList>
    </citation>
    <scope>IDENTIFICATION</scope>
</reference>
<dbReference type="EMBL" id="CAEY01000640">
    <property type="status" value="NOT_ANNOTATED_CDS"/>
    <property type="molecule type" value="Genomic_DNA"/>
</dbReference>